<evidence type="ECO:0000256" key="1">
    <source>
        <dbReference type="ARBA" id="ARBA00001935"/>
    </source>
</evidence>
<evidence type="ECO:0008006" key="15">
    <source>
        <dbReference type="Google" id="ProtNLM"/>
    </source>
</evidence>
<sequence length="429" mass="48233">FQIGTPWFDGVEGVTQCPILPGEIFTYHFVVDRIGTPWFDGVEGVTQCPNLHIPPGTYMYHSHYGMQRESGLIGMIRVSPPSTEPEPFTYDYDRSLLLTDWYHKGMSEKATGLASIPFKWVGEPQSLMIQGRGRFNCTNNLMTPQRSEAEVYNASHADCSRLVLTVIPGKTYRLRIGSLTSLSALSFQIEGHNLTVVEADGHYVEPFTVRNLFIYSGETYSVLLKADQNPSRNYWITTSIVSRPEKTPPATAVLNYHPNHPRKHPPTPASSNFRPAWNDTRHRLAQSVAIKARKGFLHAPPENSDKVIVLLNTQSKVNGYMRCYDIFAVPSNANATMSDGIYRLKFNSTVDVVLQNANTMSVNNSETHPWHLHGHDFWVLGYADNPGVWAFHCHIESHFFMGMRIVFESGIDRVANLPSSIMGCGQAKR</sequence>
<name>A0A0D3AYI5_BRAOL</name>
<dbReference type="Pfam" id="PF07732">
    <property type="entry name" value="Cu-oxidase_3"/>
    <property type="match status" value="1"/>
</dbReference>
<dbReference type="AlphaFoldDB" id="A0A0D3AYI5"/>
<evidence type="ECO:0000313" key="13">
    <source>
        <dbReference type="EnsemblPlants" id="Bo2g165650.1"/>
    </source>
</evidence>
<keyword evidence="8" id="KW-0186">Copper</keyword>
<proteinExistence type="inferred from homology"/>
<feature type="domain" description="Plastocyanin-like" evidence="10">
    <location>
        <begin position="96"/>
        <end position="258"/>
    </location>
</feature>
<dbReference type="eggNOG" id="KOG1263">
    <property type="taxonomic scope" value="Eukaryota"/>
</dbReference>
<dbReference type="PANTHER" id="PTHR11709:SF218">
    <property type="entry name" value="L-ASCORBATE OXIDASE"/>
    <property type="match status" value="1"/>
</dbReference>
<evidence type="ECO:0000256" key="3">
    <source>
        <dbReference type="ARBA" id="ARBA00010609"/>
    </source>
</evidence>
<dbReference type="GO" id="GO:0005507">
    <property type="term" value="F:copper ion binding"/>
    <property type="evidence" value="ECO:0007669"/>
    <property type="project" value="InterPro"/>
</dbReference>
<evidence type="ECO:0000256" key="5">
    <source>
        <dbReference type="ARBA" id="ARBA00022723"/>
    </source>
</evidence>
<keyword evidence="5" id="KW-0479">Metal-binding</keyword>
<dbReference type="PROSITE" id="PS00080">
    <property type="entry name" value="MULTICOPPER_OXIDASE2"/>
    <property type="match status" value="1"/>
</dbReference>
<comment type="cofactor">
    <cofactor evidence="1">
        <name>Cu cation</name>
        <dbReference type="ChEBI" id="CHEBI:23378"/>
    </cofactor>
</comment>
<comment type="subcellular location">
    <subcellularLocation>
        <location evidence="2">Secreted</location>
    </subcellularLocation>
</comment>
<feature type="domain" description="Plastocyanin-like" evidence="12">
    <location>
        <begin position="2"/>
        <end position="39"/>
    </location>
</feature>
<reference evidence="13" key="2">
    <citation type="submission" date="2015-03" db="UniProtKB">
        <authorList>
            <consortium name="EnsemblPlants"/>
        </authorList>
    </citation>
    <scope>IDENTIFICATION</scope>
</reference>
<reference evidence="13 14" key="1">
    <citation type="journal article" date="2014" name="Genome Biol.">
        <title>Transcriptome and methylome profiling reveals relics of genome dominance in the mesopolyploid Brassica oleracea.</title>
        <authorList>
            <person name="Parkin I.A."/>
            <person name="Koh C."/>
            <person name="Tang H."/>
            <person name="Robinson S.J."/>
            <person name="Kagale S."/>
            <person name="Clarke W.E."/>
            <person name="Town C.D."/>
            <person name="Nixon J."/>
            <person name="Krishnakumar V."/>
            <person name="Bidwell S.L."/>
            <person name="Denoeud F."/>
            <person name="Belcram H."/>
            <person name="Links M.G."/>
            <person name="Just J."/>
            <person name="Clarke C."/>
            <person name="Bender T."/>
            <person name="Huebert T."/>
            <person name="Mason A.S."/>
            <person name="Pires J.C."/>
            <person name="Barker G."/>
            <person name="Moore J."/>
            <person name="Walley P.G."/>
            <person name="Manoli S."/>
            <person name="Batley J."/>
            <person name="Edwards D."/>
            <person name="Nelson M.N."/>
            <person name="Wang X."/>
            <person name="Paterson A.H."/>
            <person name="King G."/>
            <person name="Bancroft I."/>
            <person name="Chalhoub B."/>
            <person name="Sharpe A.G."/>
        </authorList>
    </citation>
    <scope>NUCLEOTIDE SEQUENCE</scope>
    <source>
        <strain evidence="13 14">cv. TO1000</strain>
    </source>
</reference>
<dbReference type="Pfam" id="PF00394">
    <property type="entry name" value="Cu-oxidase"/>
    <property type="match status" value="1"/>
</dbReference>
<keyword evidence="6" id="KW-0677">Repeat</keyword>
<feature type="domain" description="Plastocyanin-like" evidence="11">
    <location>
        <begin position="383"/>
        <end position="409"/>
    </location>
</feature>
<evidence type="ECO:0000256" key="9">
    <source>
        <dbReference type="ARBA" id="ARBA00023180"/>
    </source>
</evidence>
<keyword evidence="14" id="KW-1185">Reference proteome</keyword>
<organism evidence="13 14">
    <name type="scientific">Brassica oleracea var. oleracea</name>
    <dbReference type="NCBI Taxonomy" id="109376"/>
    <lineage>
        <taxon>Eukaryota</taxon>
        <taxon>Viridiplantae</taxon>
        <taxon>Streptophyta</taxon>
        <taxon>Embryophyta</taxon>
        <taxon>Tracheophyta</taxon>
        <taxon>Spermatophyta</taxon>
        <taxon>Magnoliopsida</taxon>
        <taxon>eudicotyledons</taxon>
        <taxon>Gunneridae</taxon>
        <taxon>Pentapetalae</taxon>
        <taxon>rosids</taxon>
        <taxon>malvids</taxon>
        <taxon>Brassicales</taxon>
        <taxon>Brassicaceae</taxon>
        <taxon>Brassiceae</taxon>
        <taxon>Brassica</taxon>
    </lineage>
</organism>
<dbReference type="Gene3D" id="2.60.40.420">
    <property type="entry name" value="Cupredoxins - blue copper proteins"/>
    <property type="match status" value="4"/>
</dbReference>
<dbReference type="FunFam" id="2.60.40.420:FF:000045">
    <property type="entry name" value="Laccase 2"/>
    <property type="match status" value="1"/>
</dbReference>
<keyword evidence="9" id="KW-0325">Glycoprotein</keyword>
<protein>
    <recommendedName>
        <fullName evidence="15">L-ascorbate oxidase</fullName>
    </recommendedName>
</protein>
<dbReference type="GO" id="GO:0005576">
    <property type="term" value="C:extracellular region"/>
    <property type="evidence" value="ECO:0007669"/>
    <property type="project" value="UniProtKB-SubCell"/>
</dbReference>
<dbReference type="GO" id="GO:0016491">
    <property type="term" value="F:oxidoreductase activity"/>
    <property type="evidence" value="ECO:0007669"/>
    <property type="project" value="UniProtKB-KW"/>
</dbReference>
<dbReference type="InterPro" id="IPR002355">
    <property type="entry name" value="Cu_oxidase_Cu_BS"/>
</dbReference>
<evidence type="ECO:0000256" key="2">
    <source>
        <dbReference type="ARBA" id="ARBA00004613"/>
    </source>
</evidence>
<evidence type="ECO:0000259" key="11">
    <source>
        <dbReference type="Pfam" id="PF07731"/>
    </source>
</evidence>
<comment type="similarity">
    <text evidence="3">Belongs to the multicopper oxidase family.</text>
</comment>
<evidence type="ECO:0000256" key="8">
    <source>
        <dbReference type="ARBA" id="ARBA00023008"/>
    </source>
</evidence>
<evidence type="ECO:0000259" key="10">
    <source>
        <dbReference type="Pfam" id="PF00394"/>
    </source>
</evidence>
<dbReference type="InterPro" id="IPR011707">
    <property type="entry name" value="Cu-oxidase-like_N"/>
</dbReference>
<keyword evidence="4" id="KW-0964">Secreted</keyword>
<accession>A0A0D3AYI5</accession>
<dbReference type="InterPro" id="IPR045087">
    <property type="entry name" value="Cu-oxidase_fam"/>
</dbReference>
<dbReference type="Gramene" id="Bo2g165650.1">
    <property type="protein sequence ID" value="Bo2g165650.1"/>
    <property type="gene ID" value="Bo2g165650"/>
</dbReference>
<dbReference type="InterPro" id="IPR001117">
    <property type="entry name" value="Cu-oxidase_2nd"/>
</dbReference>
<dbReference type="InterPro" id="IPR008972">
    <property type="entry name" value="Cupredoxin"/>
</dbReference>
<evidence type="ECO:0000256" key="6">
    <source>
        <dbReference type="ARBA" id="ARBA00022737"/>
    </source>
</evidence>
<dbReference type="Proteomes" id="UP000032141">
    <property type="component" value="Chromosome C2"/>
</dbReference>
<feature type="domain" description="Plastocyanin-like" evidence="11">
    <location>
        <begin position="322"/>
        <end position="382"/>
    </location>
</feature>
<evidence type="ECO:0000256" key="7">
    <source>
        <dbReference type="ARBA" id="ARBA00023002"/>
    </source>
</evidence>
<dbReference type="InterPro" id="IPR011706">
    <property type="entry name" value="Cu-oxidase_C"/>
</dbReference>
<dbReference type="OMA" id="TEPHELL"/>
<dbReference type="PANTHER" id="PTHR11709">
    <property type="entry name" value="MULTI-COPPER OXIDASE"/>
    <property type="match status" value="1"/>
</dbReference>
<evidence type="ECO:0000313" key="14">
    <source>
        <dbReference type="Proteomes" id="UP000032141"/>
    </source>
</evidence>
<dbReference type="STRING" id="109376.A0A0D3AYI5"/>
<dbReference type="PROSITE" id="PS00079">
    <property type="entry name" value="MULTICOPPER_OXIDASE1"/>
    <property type="match status" value="2"/>
</dbReference>
<dbReference type="Pfam" id="PF07731">
    <property type="entry name" value="Cu-oxidase_2"/>
    <property type="match status" value="2"/>
</dbReference>
<evidence type="ECO:0000259" key="12">
    <source>
        <dbReference type="Pfam" id="PF07732"/>
    </source>
</evidence>
<evidence type="ECO:0000256" key="4">
    <source>
        <dbReference type="ARBA" id="ARBA00022525"/>
    </source>
</evidence>
<dbReference type="HOGENOM" id="CLU_006504_8_3_1"/>
<keyword evidence="7" id="KW-0560">Oxidoreductase</keyword>
<dbReference type="EnsemblPlants" id="Bo2g165650.1">
    <property type="protein sequence ID" value="Bo2g165650.1"/>
    <property type="gene ID" value="Bo2g165650"/>
</dbReference>
<dbReference type="SUPFAM" id="SSF49503">
    <property type="entry name" value="Cupredoxins"/>
    <property type="match status" value="3"/>
</dbReference>
<dbReference type="InterPro" id="IPR033138">
    <property type="entry name" value="Cu_oxidase_CS"/>
</dbReference>